<reference evidence="1" key="1">
    <citation type="submission" date="2023-05" db="EMBL/GenBank/DDBJ databases">
        <authorList>
            <person name="Stuckert A."/>
        </authorList>
    </citation>
    <scope>NUCLEOTIDE SEQUENCE</scope>
</reference>
<name>A0ABN9EES1_9NEOB</name>
<dbReference type="Proteomes" id="UP001162483">
    <property type="component" value="Unassembled WGS sequence"/>
</dbReference>
<sequence length="42" mass="4582">MQIFGMGGVDMGLVVIWLEINLQMGQMHCSVQGRTDNSCPGQ</sequence>
<evidence type="ECO:0000313" key="1">
    <source>
        <dbReference type="EMBL" id="CAI9581928.1"/>
    </source>
</evidence>
<proteinExistence type="predicted"/>
<keyword evidence="2" id="KW-1185">Reference proteome</keyword>
<accession>A0ABN9EES1</accession>
<dbReference type="EMBL" id="CATNWA010015323">
    <property type="protein sequence ID" value="CAI9581928.1"/>
    <property type="molecule type" value="Genomic_DNA"/>
</dbReference>
<gene>
    <name evidence="1" type="ORF">SPARVUS_LOCUS9571743</name>
</gene>
<evidence type="ECO:0000313" key="2">
    <source>
        <dbReference type="Proteomes" id="UP001162483"/>
    </source>
</evidence>
<organism evidence="1 2">
    <name type="scientific">Staurois parvus</name>
    <dbReference type="NCBI Taxonomy" id="386267"/>
    <lineage>
        <taxon>Eukaryota</taxon>
        <taxon>Metazoa</taxon>
        <taxon>Chordata</taxon>
        <taxon>Craniata</taxon>
        <taxon>Vertebrata</taxon>
        <taxon>Euteleostomi</taxon>
        <taxon>Amphibia</taxon>
        <taxon>Batrachia</taxon>
        <taxon>Anura</taxon>
        <taxon>Neobatrachia</taxon>
        <taxon>Ranoidea</taxon>
        <taxon>Ranidae</taxon>
        <taxon>Staurois</taxon>
    </lineage>
</organism>
<comment type="caution">
    <text evidence="1">The sequence shown here is derived from an EMBL/GenBank/DDBJ whole genome shotgun (WGS) entry which is preliminary data.</text>
</comment>
<protein>
    <submittedName>
        <fullName evidence="1">Uncharacterized protein</fullName>
    </submittedName>
</protein>